<protein>
    <submittedName>
        <fullName evidence="2">Uncharacterized protein</fullName>
    </submittedName>
</protein>
<evidence type="ECO:0000313" key="2">
    <source>
        <dbReference type="EMBL" id="GKV07132.1"/>
    </source>
</evidence>
<gene>
    <name evidence="2" type="ORF">SLEP1_g18934</name>
</gene>
<dbReference type="EMBL" id="BPVZ01000026">
    <property type="protein sequence ID" value="GKV07132.1"/>
    <property type="molecule type" value="Genomic_DNA"/>
</dbReference>
<dbReference type="PANTHER" id="PTHR33144:SF45">
    <property type="entry name" value="TRANSPOSASE TNP1_EN_SPM-LIKE DOMAIN-CONTAINING PROTEIN"/>
    <property type="match status" value="1"/>
</dbReference>
<reference evidence="2 3" key="1">
    <citation type="journal article" date="2021" name="Commun. Biol.">
        <title>The genome of Shorea leprosula (Dipterocarpaceae) highlights the ecological relevance of drought in aseasonal tropical rainforests.</title>
        <authorList>
            <person name="Ng K.K.S."/>
            <person name="Kobayashi M.J."/>
            <person name="Fawcett J.A."/>
            <person name="Hatakeyama M."/>
            <person name="Paape T."/>
            <person name="Ng C.H."/>
            <person name="Ang C.C."/>
            <person name="Tnah L.H."/>
            <person name="Lee C.T."/>
            <person name="Nishiyama T."/>
            <person name="Sese J."/>
            <person name="O'Brien M.J."/>
            <person name="Copetti D."/>
            <person name="Mohd Noor M.I."/>
            <person name="Ong R.C."/>
            <person name="Putra M."/>
            <person name="Sireger I.Z."/>
            <person name="Indrioko S."/>
            <person name="Kosugi Y."/>
            <person name="Izuno A."/>
            <person name="Isagi Y."/>
            <person name="Lee S.L."/>
            <person name="Shimizu K.K."/>
        </authorList>
    </citation>
    <scope>NUCLEOTIDE SEQUENCE [LARGE SCALE GENOMIC DNA]</scope>
    <source>
        <strain evidence="2">214</strain>
    </source>
</reference>
<feature type="region of interest" description="Disordered" evidence="1">
    <location>
        <begin position="249"/>
        <end position="276"/>
    </location>
</feature>
<feature type="compositionally biased region" description="Acidic residues" evidence="1">
    <location>
        <begin position="267"/>
        <end position="276"/>
    </location>
</feature>
<accession>A0AAV5IZ46</accession>
<evidence type="ECO:0000313" key="3">
    <source>
        <dbReference type="Proteomes" id="UP001054252"/>
    </source>
</evidence>
<sequence>MHLLLASSPPPKKPRRPTLMSHIWELEKGVKVNVIFDANCHPVAIRNGGDMPQIYKDDMWKIIESKFLIEESRKEQIKSWIMTDVNEKWKSYKNELKSAGFDLLLIVDEMYEKINDPLVDKEQFEESFADGRKPSRVELYIQSQTKKDGGPVSEKASQVMGFDKKGRVHYLGKVPNLKKSVPSTSTDNNVEQRLSEVVSMLSGLMQLIKARFPDENITDILQATNQLAYANRLDREVLDANSRQGFSLNNRFSSHSSHHLLSHQNESNEENDEQRN</sequence>
<name>A0AAV5IZ46_9ROSI</name>
<evidence type="ECO:0000256" key="1">
    <source>
        <dbReference type="SAM" id="MobiDB-lite"/>
    </source>
</evidence>
<dbReference type="Proteomes" id="UP001054252">
    <property type="component" value="Unassembled WGS sequence"/>
</dbReference>
<dbReference type="AlphaFoldDB" id="A0AAV5IZ46"/>
<dbReference type="PANTHER" id="PTHR33144">
    <property type="entry name" value="OS10G0409366 PROTEIN-RELATED"/>
    <property type="match status" value="1"/>
</dbReference>
<proteinExistence type="predicted"/>
<keyword evidence="3" id="KW-1185">Reference proteome</keyword>
<comment type="caution">
    <text evidence="2">The sequence shown here is derived from an EMBL/GenBank/DDBJ whole genome shotgun (WGS) entry which is preliminary data.</text>
</comment>
<organism evidence="2 3">
    <name type="scientific">Rubroshorea leprosula</name>
    <dbReference type="NCBI Taxonomy" id="152421"/>
    <lineage>
        <taxon>Eukaryota</taxon>
        <taxon>Viridiplantae</taxon>
        <taxon>Streptophyta</taxon>
        <taxon>Embryophyta</taxon>
        <taxon>Tracheophyta</taxon>
        <taxon>Spermatophyta</taxon>
        <taxon>Magnoliopsida</taxon>
        <taxon>eudicotyledons</taxon>
        <taxon>Gunneridae</taxon>
        <taxon>Pentapetalae</taxon>
        <taxon>rosids</taxon>
        <taxon>malvids</taxon>
        <taxon>Malvales</taxon>
        <taxon>Dipterocarpaceae</taxon>
        <taxon>Rubroshorea</taxon>
    </lineage>
</organism>